<dbReference type="GO" id="GO:0000981">
    <property type="term" value="F:DNA-binding transcription factor activity, RNA polymerase II-specific"/>
    <property type="evidence" value="ECO:0007669"/>
    <property type="project" value="TreeGrafter"/>
</dbReference>
<evidence type="ECO:0000256" key="1">
    <source>
        <dbReference type="ARBA" id="ARBA00022723"/>
    </source>
</evidence>
<dbReference type="FunFam" id="3.30.160.60:FF:000110">
    <property type="entry name" value="Zinc finger protein-like"/>
    <property type="match status" value="1"/>
</dbReference>
<keyword evidence="2" id="KW-0677">Repeat</keyword>
<accession>A0A182J9W0</accession>
<organism evidence="5">
    <name type="scientific">Anopheles atroparvus</name>
    <name type="common">European mosquito</name>
    <dbReference type="NCBI Taxonomy" id="41427"/>
    <lineage>
        <taxon>Eukaryota</taxon>
        <taxon>Metazoa</taxon>
        <taxon>Ecdysozoa</taxon>
        <taxon>Arthropoda</taxon>
        <taxon>Hexapoda</taxon>
        <taxon>Insecta</taxon>
        <taxon>Pterygota</taxon>
        <taxon>Neoptera</taxon>
        <taxon>Endopterygota</taxon>
        <taxon>Diptera</taxon>
        <taxon>Nematocera</taxon>
        <taxon>Culicoidea</taxon>
        <taxon>Culicidae</taxon>
        <taxon>Anophelinae</taxon>
        <taxon>Anopheles</taxon>
    </lineage>
</organism>
<dbReference type="EnsemblMetazoa" id="AATE014101-RA">
    <property type="protein sequence ID" value="AATE014101-PA.1"/>
    <property type="gene ID" value="AATE014101"/>
</dbReference>
<evidence type="ECO:0000313" key="5">
    <source>
        <dbReference type="EnsemblMetazoa" id="AATE014101-PA.1"/>
    </source>
</evidence>
<dbReference type="PROSITE" id="PS50157">
    <property type="entry name" value="ZINC_FINGER_C2H2_2"/>
    <property type="match status" value="7"/>
</dbReference>
<dbReference type="Gene3D" id="3.30.160.60">
    <property type="entry name" value="Classic Zinc Finger"/>
    <property type="match status" value="6"/>
</dbReference>
<dbReference type="InterPro" id="IPR013087">
    <property type="entry name" value="Znf_C2H2_type"/>
</dbReference>
<dbReference type="AlphaFoldDB" id="A0A182J9W0"/>
<dbReference type="GO" id="GO:0000977">
    <property type="term" value="F:RNA polymerase II transcription regulatory region sequence-specific DNA binding"/>
    <property type="evidence" value="ECO:0007669"/>
    <property type="project" value="TreeGrafter"/>
</dbReference>
<protein>
    <submittedName>
        <fullName evidence="5">Uncharacterized protein</fullName>
    </submittedName>
</protein>
<dbReference type="Gene3D" id="3.40.1800.20">
    <property type="match status" value="1"/>
</dbReference>
<name>A0A182J9W0_ANOAO</name>
<dbReference type="VEuPathDB" id="VectorBase:AATE014101"/>
<dbReference type="PANTHER" id="PTHR24409:SF295">
    <property type="entry name" value="AZ2-RELATED"/>
    <property type="match status" value="1"/>
</dbReference>
<evidence type="ECO:0000256" key="3">
    <source>
        <dbReference type="ARBA" id="ARBA00022771"/>
    </source>
</evidence>
<reference evidence="5" key="1">
    <citation type="submission" date="2022-08" db="UniProtKB">
        <authorList>
            <consortium name="EnsemblMetazoa"/>
        </authorList>
    </citation>
    <scope>IDENTIFICATION</scope>
    <source>
        <strain evidence="5">EBRO</strain>
    </source>
</reference>
<dbReference type="Pfam" id="PF00096">
    <property type="entry name" value="zf-C2H2"/>
    <property type="match status" value="4"/>
</dbReference>
<keyword evidence="1" id="KW-0479">Metal-binding</keyword>
<sequence>MSICRGCLVKEADVYQSLFSRIEMIPVQDMFQALTGLSVSREDGLPRYICQECCEWLLHFYKLRAKMIESNAFLQSSIAPSVAICDEYGGIKEEKGAANERSLSIMPVHTSSENEQFSGDEIDSDEFVPPAEKRQRIAAIKIEPIKNEEKPSMVLGGSHDELDDETSGTFYVDDYEDDNQSEYLTTDLEPEDARSSLAANEAEAKEASPWIYCCGCENVLFNSKEELAQHTQEVHLKNRIFHNVHPHECNICYKRYLRYKWLKQHQAMPYRVRNYACKEPGCDARFFGRSALLSHTKSIHLRLRSYKCELCEKSFFTSGTLQSHRKIHTTKQYQCQTCRKMFLRQSDLLGHQTTHLDERPFSCKLCDKRFKSKNHLRNHQYVHTGERRLKCDHCDATFTTYNDRQVHLLGHENIDPYKCSYCDKVYKRNYKLQVHIRKAHTGERPFGCTQCTQKFYEKSTLTAHLRKEHDSARTEELAGPIEVMLEDGHIMEN</sequence>
<evidence type="ECO:0000256" key="2">
    <source>
        <dbReference type="ARBA" id="ARBA00022737"/>
    </source>
</evidence>
<dbReference type="SMART" id="SM00868">
    <property type="entry name" value="zf-AD"/>
    <property type="match status" value="1"/>
</dbReference>
<dbReference type="FunFam" id="3.30.160.60:FF:000446">
    <property type="entry name" value="Zinc finger protein"/>
    <property type="match status" value="1"/>
</dbReference>
<dbReference type="SUPFAM" id="SSF57716">
    <property type="entry name" value="Glucocorticoid receptor-like (DNA-binding domain)"/>
    <property type="match status" value="1"/>
</dbReference>
<dbReference type="GO" id="GO:0008270">
    <property type="term" value="F:zinc ion binding"/>
    <property type="evidence" value="ECO:0007669"/>
    <property type="project" value="UniProtKB-UniRule"/>
</dbReference>
<dbReference type="InterPro" id="IPR036236">
    <property type="entry name" value="Znf_C2H2_sf"/>
</dbReference>
<dbReference type="Pfam" id="PF07776">
    <property type="entry name" value="zf-AD"/>
    <property type="match status" value="1"/>
</dbReference>
<dbReference type="SUPFAM" id="SSF57667">
    <property type="entry name" value="beta-beta-alpha zinc fingers"/>
    <property type="match status" value="3"/>
</dbReference>
<dbReference type="InterPro" id="IPR012934">
    <property type="entry name" value="Znf_AD"/>
</dbReference>
<keyword evidence="4" id="KW-0862">Zinc</keyword>
<evidence type="ECO:0000256" key="4">
    <source>
        <dbReference type="ARBA" id="ARBA00022833"/>
    </source>
</evidence>
<dbReference type="PANTHER" id="PTHR24409">
    <property type="entry name" value="ZINC FINGER PROTEIN 142"/>
    <property type="match status" value="1"/>
</dbReference>
<dbReference type="GO" id="GO:0005634">
    <property type="term" value="C:nucleus"/>
    <property type="evidence" value="ECO:0007669"/>
    <property type="project" value="InterPro"/>
</dbReference>
<dbReference type="SMART" id="SM00355">
    <property type="entry name" value="ZnF_C2H2"/>
    <property type="match status" value="9"/>
</dbReference>
<dbReference type="FunFam" id="3.30.160.60:FF:000414">
    <property type="entry name" value="Zinc finger protein 398"/>
    <property type="match status" value="1"/>
</dbReference>
<proteinExistence type="predicted"/>
<dbReference type="STRING" id="41427.A0A182J9W0"/>
<keyword evidence="3" id="KW-0863">Zinc-finger</keyword>
<dbReference type="PROSITE" id="PS51915">
    <property type="entry name" value="ZAD"/>
    <property type="match status" value="1"/>
</dbReference>
<dbReference type="PROSITE" id="PS00028">
    <property type="entry name" value="ZINC_FINGER_C2H2_1"/>
    <property type="match status" value="7"/>
</dbReference>